<name>A0A4Y2FWI0_ARAVE</name>
<gene>
    <name evidence="1" type="ORF">AVEN_83877_1</name>
</gene>
<sequence>MLILLGETPERGIHWLKAGTAHHSQWIPSILYPAKIFAFSAEAGYDKDMISKLEALCKFHALFYVKNWLSSSIVTDAPYNDLKLWHDLNKLSSSERKLISRTLLRIPPPKEFESERVHPTFPILNHSTKLSSLIGPKSWFLFHSIEIGPEWLGKPVSEWYNDPNYQEAETCVRHVKVVNDLSERAVKLIQDFSTSITNDET</sequence>
<keyword evidence="2" id="KW-1185">Reference proteome</keyword>
<evidence type="ECO:0000313" key="2">
    <source>
        <dbReference type="Proteomes" id="UP000499080"/>
    </source>
</evidence>
<dbReference type="PANTHER" id="PTHR46113">
    <property type="entry name" value="SNAC DOMAIN-CONTAINING PROTEIN"/>
    <property type="match status" value="1"/>
</dbReference>
<dbReference type="PANTHER" id="PTHR46113:SF1">
    <property type="entry name" value="PEPTIDASE M17 LEUCYL AMINOPEPTIDASE N-TERMINAL DOMAIN-CONTAINING PROTEIN"/>
    <property type="match status" value="1"/>
</dbReference>
<reference evidence="1 2" key="1">
    <citation type="journal article" date="2019" name="Sci. Rep.">
        <title>Orb-weaving spider Araneus ventricosus genome elucidates the spidroin gene catalogue.</title>
        <authorList>
            <person name="Kono N."/>
            <person name="Nakamura H."/>
            <person name="Ohtoshi R."/>
            <person name="Moran D.A.P."/>
            <person name="Shinohara A."/>
            <person name="Yoshida Y."/>
            <person name="Fujiwara M."/>
            <person name="Mori M."/>
            <person name="Tomita M."/>
            <person name="Arakawa K."/>
        </authorList>
    </citation>
    <scope>NUCLEOTIDE SEQUENCE [LARGE SCALE GENOMIC DNA]</scope>
</reference>
<comment type="caution">
    <text evidence="1">The sequence shown here is derived from an EMBL/GenBank/DDBJ whole genome shotgun (WGS) entry which is preliminary data.</text>
</comment>
<evidence type="ECO:0000313" key="1">
    <source>
        <dbReference type="EMBL" id="GBM44749.1"/>
    </source>
</evidence>
<protein>
    <submittedName>
        <fullName evidence="1">Uncharacterized protein</fullName>
    </submittedName>
</protein>
<dbReference type="AlphaFoldDB" id="A0A4Y2FWI0"/>
<proteinExistence type="predicted"/>
<dbReference type="Proteomes" id="UP000499080">
    <property type="component" value="Unassembled WGS sequence"/>
</dbReference>
<organism evidence="1 2">
    <name type="scientific">Araneus ventricosus</name>
    <name type="common">Orbweaver spider</name>
    <name type="synonym">Epeira ventricosa</name>
    <dbReference type="NCBI Taxonomy" id="182803"/>
    <lineage>
        <taxon>Eukaryota</taxon>
        <taxon>Metazoa</taxon>
        <taxon>Ecdysozoa</taxon>
        <taxon>Arthropoda</taxon>
        <taxon>Chelicerata</taxon>
        <taxon>Arachnida</taxon>
        <taxon>Araneae</taxon>
        <taxon>Araneomorphae</taxon>
        <taxon>Entelegynae</taxon>
        <taxon>Araneoidea</taxon>
        <taxon>Araneidae</taxon>
        <taxon>Araneus</taxon>
    </lineage>
</organism>
<dbReference type="EMBL" id="BGPR01001075">
    <property type="protein sequence ID" value="GBM44749.1"/>
    <property type="molecule type" value="Genomic_DNA"/>
</dbReference>
<dbReference type="OrthoDB" id="6629168at2759"/>
<accession>A0A4Y2FWI0</accession>